<dbReference type="InterPro" id="IPR050351">
    <property type="entry name" value="BphY/WalK/GraS-like"/>
</dbReference>
<feature type="chain" id="PRO_5012233308" description="histidine kinase" evidence="10">
    <location>
        <begin position="20"/>
        <end position="608"/>
    </location>
</feature>
<dbReference type="SMART" id="SM00387">
    <property type="entry name" value="HATPase_c"/>
    <property type="match status" value="1"/>
</dbReference>
<dbReference type="SMART" id="SM00388">
    <property type="entry name" value="HisKA"/>
    <property type="match status" value="1"/>
</dbReference>
<dbReference type="SUPFAM" id="SSF55874">
    <property type="entry name" value="ATPase domain of HSP90 chaperone/DNA topoisomerase II/histidine kinase"/>
    <property type="match status" value="1"/>
</dbReference>
<dbReference type="AlphaFoldDB" id="A0A1S9PL51"/>
<comment type="catalytic activity">
    <reaction evidence="1">
        <text>ATP + protein L-histidine = ADP + protein N-phospho-L-histidine.</text>
        <dbReference type="EC" id="2.7.13.3"/>
    </reaction>
</comment>
<evidence type="ECO:0000256" key="4">
    <source>
        <dbReference type="ARBA" id="ARBA00022679"/>
    </source>
</evidence>
<evidence type="ECO:0000256" key="6">
    <source>
        <dbReference type="ARBA" id="ARBA00022777"/>
    </source>
</evidence>
<dbReference type="CDD" id="cd00082">
    <property type="entry name" value="HisKA"/>
    <property type="match status" value="1"/>
</dbReference>
<dbReference type="PRINTS" id="PR00344">
    <property type="entry name" value="BCTRLSENSOR"/>
</dbReference>
<evidence type="ECO:0000259" key="11">
    <source>
        <dbReference type="PROSITE" id="PS50109"/>
    </source>
</evidence>
<keyword evidence="9" id="KW-0472">Membrane</keyword>
<dbReference type="SUPFAM" id="SSF48452">
    <property type="entry name" value="TPR-like"/>
    <property type="match status" value="2"/>
</dbReference>
<dbReference type="InterPro" id="IPR011990">
    <property type="entry name" value="TPR-like_helical_dom_sf"/>
</dbReference>
<dbReference type="InterPro" id="IPR036890">
    <property type="entry name" value="HATPase_C_sf"/>
</dbReference>
<dbReference type="InterPro" id="IPR003661">
    <property type="entry name" value="HisK_dim/P_dom"/>
</dbReference>
<feature type="domain" description="Histidine kinase" evidence="11">
    <location>
        <begin position="398"/>
        <end position="608"/>
    </location>
</feature>
<evidence type="ECO:0000256" key="10">
    <source>
        <dbReference type="SAM" id="SignalP"/>
    </source>
</evidence>
<dbReference type="PANTHER" id="PTHR42878:SF7">
    <property type="entry name" value="SENSOR HISTIDINE KINASE GLRK"/>
    <property type="match status" value="1"/>
</dbReference>
<keyword evidence="13" id="KW-1185">Reference proteome</keyword>
<dbReference type="GO" id="GO:0030295">
    <property type="term" value="F:protein kinase activator activity"/>
    <property type="evidence" value="ECO:0007669"/>
    <property type="project" value="TreeGrafter"/>
</dbReference>
<keyword evidence="8" id="KW-0902">Two-component regulatory system</keyword>
<dbReference type="Pfam" id="PF00512">
    <property type="entry name" value="HisKA"/>
    <property type="match status" value="1"/>
</dbReference>
<dbReference type="Gene3D" id="3.30.565.10">
    <property type="entry name" value="Histidine kinase-like ATPase, C-terminal domain"/>
    <property type="match status" value="1"/>
</dbReference>
<protein>
    <recommendedName>
        <fullName evidence="2">histidine kinase</fullName>
        <ecNumber evidence="2">2.7.13.3</ecNumber>
    </recommendedName>
</protein>
<dbReference type="SUPFAM" id="SSF47384">
    <property type="entry name" value="Homodimeric domain of signal transducing histidine kinase"/>
    <property type="match status" value="1"/>
</dbReference>
<evidence type="ECO:0000256" key="9">
    <source>
        <dbReference type="SAM" id="Phobius"/>
    </source>
</evidence>
<dbReference type="Gene3D" id="1.10.287.130">
    <property type="match status" value="1"/>
</dbReference>
<evidence type="ECO:0000313" key="12">
    <source>
        <dbReference type="EMBL" id="OOQ61696.1"/>
    </source>
</evidence>
<dbReference type="PANTHER" id="PTHR42878">
    <property type="entry name" value="TWO-COMPONENT HISTIDINE KINASE"/>
    <property type="match status" value="1"/>
</dbReference>
<organism evidence="12 13">
    <name type="scientific">Mucilaginibacter pedocola</name>
    <dbReference type="NCBI Taxonomy" id="1792845"/>
    <lineage>
        <taxon>Bacteria</taxon>
        <taxon>Pseudomonadati</taxon>
        <taxon>Bacteroidota</taxon>
        <taxon>Sphingobacteriia</taxon>
        <taxon>Sphingobacteriales</taxon>
        <taxon>Sphingobacteriaceae</taxon>
        <taxon>Mucilaginibacter</taxon>
    </lineage>
</organism>
<dbReference type="Gene3D" id="1.25.40.10">
    <property type="entry name" value="Tetratricopeptide repeat domain"/>
    <property type="match status" value="1"/>
</dbReference>
<keyword evidence="4" id="KW-0808">Transferase</keyword>
<dbReference type="CDD" id="cd00075">
    <property type="entry name" value="HATPase"/>
    <property type="match status" value="1"/>
</dbReference>
<dbReference type="Proteomes" id="UP000189739">
    <property type="component" value="Unassembled WGS sequence"/>
</dbReference>
<keyword evidence="10" id="KW-0732">Signal</keyword>
<comment type="caution">
    <text evidence="12">The sequence shown here is derived from an EMBL/GenBank/DDBJ whole genome shotgun (WGS) entry which is preliminary data.</text>
</comment>
<evidence type="ECO:0000256" key="1">
    <source>
        <dbReference type="ARBA" id="ARBA00000085"/>
    </source>
</evidence>
<feature type="signal peptide" evidence="10">
    <location>
        <begin position="1"/>
        <end position="19"/>
    </location>
</feature>
<dbReference type="FunFam" id="3.30.565.10:FF:000006">
    <property type="entry name" value="Sensor histidine kinase WalK"/>
    <property type="match status" value="1"/>
</dbReference>
<keyword evidence="3" id="KW-0597">Phosphoprotein</keyword>
<dbReference type="STRING" id="1792845.BC343_01075"/>
<dbReference type="OrthoDB" id="1301080at2"/>
<dbReference type="GO" id="GO:0000155">
    <property type="term" value="F:phosphorelay sensor kinase activity"/>
    <property type="evidence" value="ECO:0007669"/>
    <property type="project" value="InterPro"/>
</dbReference>
<dbReference type="InterPro" id="IPR005467">
    <property type="entry name" value="His_kinase_dom"/>
</dbReference>
<dbReference type="PROSITE" id="PS50109">
    <property type="entry name" value="HIS_KIN"/>
    <property type="match status" value="1"/>
</dbReference>
<evidence type="ECO:0000256" key="5">
    <source>
        <dbReference type="ARBA" id="ARBA00022741"/>
    </source>
</evidence>
<dbReference type="Pfam" id="PF02518">
    <property type="entry name" value="HATPase_c"/>
    <property type="match status" value="1"/>
</dbReference>
<evidence type="ECO:0000256" key="8">
    <source>
        <dbReference type="ARBA" id="ARBA00023012"/>
    </source>
</evidence>
<sequence length="608" mass="68297">MKKVFCLFLLFFTALASRAQSPELFKLQSALPAITDSTRYVDALNRIAMLLYEKNVDSTFYYTRQARVIADRLNYAKGQADAQNNLGVFFDIKGNPQMALRYYNEGQIGYRALKDSANMVQSLMNIAMIYKVLGKDARAIGYFDDALKLGGKIKQDSIQALAIYNYLLAYPAHFDHSTTAKRIDEALRIANRYKDTRTIIAIDQLLADDMITHGERDKGLAMLERTIQTALDKKLYYVSMDMMADLGGQIAKTDPAKAAAVYRQGLAIAQKNSYLFYGELLARRLFELHTARGDSAQAGNYSRLLISLHDQQEELTRASGIDYLDYTLQEEQLRRLTLRSKYENTLLALAIVAFISTIAVAVAIWRNLRQSKIRNTQMQKTLVALEQSQADNTRMMKVVAHDLRNPIGAIQSITTMMLDEQGQSEDDREMLEMIRTSAVNSLELVSDLLQVQFSAEELKKEPVDIAQMLQYCVSLLGDKAEAKKQQLQLETIAATLPASREKLWRVVSNLIANAIKFSPTGADIFIKMEHLPGRILISVKDSGIGIPPEMKDKIFDLFTEAKRPGTAGEQAFGLGLAISKQIVEAHGGRIWFDSEINRGTVFYVELPA</sequence>
<name>A0A1S9PL51_9SPHI</name>
<keyword evidence="9" id="KW-1133">Transmembrane helix</keyword>
<feature type="transmembrane region" description="Helical" evidence="9">
    <location>
        <begin position="346"/>
        <end position="365"/>
    </location>
</feature>
<dbReference type="GO" id="GO:0007234">
    <property type="term" value="P:osmosensory signaling via phosphorelay pathway"/>
    <property type="evidence" value="ECO:0007669"/>
    <property type="project" value="TreeGrafter"/>
</dbReference>
<evidence type="ECO:0000256" key="7">
    <source>
        <dbReference type="ARBA" id="ARBA00022840"/>
    </source>
</evidence>
<dbReference type="RefSeq" id="WP_078345870.1">
    <property type="nucleotide sequence ID" value="NZ_MBTF01000001.1"/>
</dbReference>
<dbReference type="EMBL" id="MBTF01000001">
    <property type="protein sequence ID" value="OOQ61696.1"/>
    <property type="molecule type" value="Genomic_DNA"/>
</dbReference>
<keyword evidence="7" id="KW-0067">ATP-binding</keyword>
<accession>A0A1S9PL51</accession>
<keyword evidence="5" id="KW-0547">Nucleotide-binding</keyword>
<dbReference type="InterPro" id="IPR036097">
    <property type="entry name" value="HisK_dim/P_sf"/>
</dbReference>
<evidence type="ECO:0000313" key="13">
    <source>
        <dbReference type="Proteomes" id="UP000189739"/>
    </source>
</evidence>
<gene>
    <name evidence="12" type="ORF">BC343_01075</name>
</gene>
<evidence type="ECO:0000256" key="2">
    <source>
        <dbReference type="ARBA" id="ARBA00012438"/>
    </source>
</evidence>
<dbReference type="EC" id="2.7.13.3" evidence="2"/>
<dbReference type="InterPro" id="IPR003594">
    <property type="entry name" value="HATPase_dom"/>
</dbReference>
<keyword evidence="9" id="KW-0812">Transmembrane</keyword>
<evidence type="ECO:0000256" key="3">
    <source>
        <dbReference type="ARBA" id="ARBA00022553"/>
    </source>
</evidence>
<dbReference type="GO" id="GO:0005524">
    <property type="term" value="F:ATP binding"/>
    <property type="evidence" value="ECO:0007669"/>
    <property type="project" value="UniProtKB-KW"/>
</dbReference>
<proteinExistence type="predicted"/>
<dbReference type="InterPro" id="IPR019734">
    <property type="entry name" value="TPR_rpt"/>
</dbReference>
<reference evidence="12 13" key="1">
    <citation type="submission" date="2016-07" db="EMBL/GenBank/DDBJ databases">
        <title>Genomic analysis of zinc-resistant bacterium Mucilaginibacter pedocola TBZ30.</title>
        <authorList>
            <person name="Huang J."/>
            <person name="Tang J."/>
        </authorList>
    </citation>
    <scope>NUCLEOTIDE SEQUENCE [LARGE SCALE GENOMIC DNA]</scope>
    <source>
        <strain evidence="12 13">TBZ30</strain>
    </source>
</reference>
<dbReference type="SMART" id="SM00028">
    <property type="entry name" value="TPR"/>
    <property type="match status" value="2"/>
</dbReference>
<keyword evidence="6" id="KW-0418">Kinase</keyword>
<dbReference type="InterPro" id="IPR004358">
    <property type="entry name" value="Sig_transdc_His_kin-like_C"/>
</dbReference>
<dbReference type="GO" id="GO:0000156">
    <property type="term" value="F:phosphorelay response regulator activity"/>
    <property type="evidence" value="ECO:0007669"/>
    <property type="project" value="TreeGrafter"/>
</dbReference>